<name>A0A6A6V7G9_9PLEO</name>
<dbReference type="Gene3D" id="2.120.10.80">
    <property type="entry name" value="Kelch-type beta propeller"/>
    <property type="match status" value="2"/>
</dbReference>
<dbReference type="InterPro" id="IPR015915">
    <property type="entry name" value="Kelch-typ_b-propeller"/>
</dbReference>
<dbReference type="EMBL" id="MU006584">
    <property type="protein sequence ID" value="KAF2745117.1"/>
    <property type="molecule type" value="Genomic_DNA"/>
</dbReference>
<keyword evidence="1" id="KW-0677">Repeat</keyword>
<dbReference type="InterPro" id="IPR006652">
    <property type="entry name" value="Kelch_1"/>
</dbReference>
<protein>
    <submittedName>
        <fullName evidence="3">Galactose oxidase</fullName>
    </submittedName>
</protein>
<keyword evidence="2" id="KW-0408">Iron</keyword>
<dbReference type="AlphaFoldDB" id="A0A6A6V7G9"/>
<dbReference type="PANTHER" id="PTHR47435:SF4">
    <property type="entry name" value="KELCH REPEAT PROTEIN (AFU_ORTHOLOGUE AFUA_5G12780)"/>
    <property type="match status" value="1"/>
</dbReference>
<dbReference type="Proteomes" id="UP000799440">
    <property type="component" value="Unassembled WGS sequence"/>
</dbReference>
<evidence type="ECO:0000313" key="3">
    <source>
        <dbReference type="EMBL" id="KAF2745117.1"/>
    </source>
</evidence>
<sequence length="442" mass="47019">MEPAVAGALYAAESLLTGAVAFAKGITHPTLPLKAQLTHITSTPVPRSHHTISVIKGRAYIFGGEVEPGKLANNDMQVIILPSSGVLEADYTSFAARPSQPGGDMPPPRKGHTAVVIGDDIYIFGGEGVAPENGRVWVFSTISNSWSYLDSASNGLYPSHRAGHAAASADLPAPRDVVYKELAPQKPADPAKAVPEPADENTWGTIFVLGGKDTKTSELLDDAFAFDVRSRTWSNIPSPSGQAKEGISIELVDDRLYSFGGLGNIHSNVIQFLDVSPVWKHAEGGTTPLASGWMWEELILSNEVAPEPRAHAGVTFVTTGQGRHYLLVIGGEGEASKLLDDVWAFQLPSSRPSSAAAKDSLRLLAKRDTHETEWAEAQYAYVDSRGEEQKDQPGLPGKGIGARGYFALAKGTEVDGATAVVWGGLDQNGAVLGDGWMITMDR</sequence>
<evidence type="ECO:0000256" key="2">
    <source>
        <dbReference type="ARBA" id="ARBA00023004"/>
    </source>
</evidence>
<evidence type="ECO:0000313" key="4">
    <source>
        <dbReference type="Proteomes" id="UP000799440"/>
    </source>
</evidence>
<proteinExistence type="predicted"/>
<accession>A0A6A6V7G9</accession>
<keyword evidence="4" id="KW-1185">Reference proteome</keyword>
<evidence type="ECO:0000256" key="1">
    <source>
        <dbReference type="ARBA" id="ARBA00022737"/>
    </source>
</evidence>
<dbReference type="OrthoDB" id="10250130at2759"/>
<dbReference type="Pfam" id="PF01344">
    <property type="entry name" value="Kelch_1"/>
    <property type="match status" value="1"/>
</dbReference>
<dbReference type="Pfam" id="PF24681">
    <property type="entry name" value="Kelch_KLHDC2_KLHL20_DRC7"/>
    <property type="match status" value="1"/>
</dbReference>
<dbReference type="PANTHER" id="PTHR47435">
    <property type="entry name" value="KELCH REPEAT PROTEIN (AFU_ORTHOLOGUE AFUA_5G12780)"/>
    <property type="match status" value="1"/>
</dbReference>
<dbReference type="SUPFAM" id="SSF117281">
    <property type="entry name" value="Kelch motif"/>
    <property type="match status" value="1"/>
</dbReference>
<gene>
    <name evidence="3" type="ORF">M011DRAFT_149321</name>
</gene>
<dbReference type="GO" id="GO:0019760">
    <property type="term" value="P:glucosinolate metabolic process"/>
    <property type="evidence" value="ECO:0007669"/>
    <property type="project" value="UniProtKB-ARBA"/>
</dbReference>
<organism evidence="3 4">
    <name type="scientific">Sporormia fimetaria CBS 119925</name>
    <dbReference type="NCBI Taxonomy" id="1340428"/>
    <lineage>
        <taxon>Eukaryota</taxon>
        <taxon>Fungi</taxon>
        <taxon>Dikarya</taxon>
        <taxon>Ascomycota</taxon>
        <taxon>Pezizomycotina</taxon>
        <taxon>Dothideomycetes</taxon>
        <taxon>Pleosporomycetidae</taxon>
        <taxon>Pleosporales</taxon>
        <taxon>Sporormiaceae</taxon>
        <taxon>Sporormia</taxon>
    </lineage>
</organism>
<reference evidence="3" key="1">
    <citation type="journal article" date="2020" name="Stud. Mycol.">
        <title>101 Dothideomycetes genomes: a test case for predicting lifestyles and emergence of pathogens.</title>
        <authorList>
            <person name="Haridas S."/>
            <person name="Albert R."/>
            <person name="Binder M."/>
            <person name="Bloem J."/>
            <person name="Labutti K."/>
            <person name="Salamov A."/>
            <person name="Andreopoulos B."/>
            <person name="Baker S."/>
            <person name="Barry K."/>
            <person name="Bills G."/>
            <person name="Bluhm B."/>
            <person name="Cannon C."/>
            <person name="Castanera R."/>
            <person name="Culley D."/>
            <person name="Daum C."/>
            <person name="Ezra D."/>
            <person name="Gonzalez J."/>
            <person name="Henrissat B."/>
            <person name="Kuo A."/>
            <person name="Liang C."/>
            <person name="Lipzen A."/>
            <person name="Lutzoni F."/>
            <person name="Magnuson J."/>
            <person name="Mondo S."/>
            <person name="Nolan M."/>
            <person name="Ohm R."/>
            <person name="Pangilinan J."/>
            <person name="Park H.-J."/>
            <person name="Ramirez L."/>
            <person name="Alfaro M."/>
            <person name="Sun H."/>
            <person name="Tritt A."/>
            <person name="Yoshinaga Y."/>
            <person name="Zwiers L.-H."/>
            <person name="Turgeon B."/>
            <person name="Goodwin S."/>
            <person name="Spatafora J."/>
            <person name="Crous P."/>
            <person name="Grigoriev I."/>
        </authorList>
    </citation>
    <scope>NUCLEOTIDE SEQUENCE</scope>
    <source>
        <strain evidence="3">CBS 119925</strain>
    </source>
</reference>